<dbReference type="Proteomes" id="UP000269542">
    <property type="component" value="Chromosome"/>
</dbReference>
<evidence type="ECO:0000259" key="3">
    <source>
        <dbReference type="Pfam" id="PF13579"/>
    </source>
</evidence>
<evidence type="ECO:0000256" key="1">
    <source>
        <dbReference type="ARBA" id="ARBA00022676"/>
    </source>
</evidence>
<sequence>MKVAIASRIFMPEPAAASFRLAALAQALHDTGHDVEVLTVTPPAGMSVANPPYMIRRSPVIRDSNDYVRGYIPYLSFDIPLFFRLLRRRYDVVVIEPPPTTGFVGRLANALKRTPYVYYAADVWADAATQTEAPTIVTGIVRAIEKFAWNGAAAILSVSEGVESRLTDLGVRSQVVTVGNGVAADDLARGLPDPSESGESFQPHHAEFVYAGTASEWHGADIFVEALAQIVPDIPDARIRFIGGGSQHEIIREKAKKHGIEDHISIEPVLPPDQLAPILYTSTAALASVLPGVGYDFAFPTKLYSAAVCGAPLVYAGIGPGREFVNTQVSGLQPLRLGTAADYDVADVAQALWKTIEEPRDTSERNAVSQWARDNVSLNAVARRAVTVIEDAASAKSKPRSSTT</sequence>
<evidence type="ECO:0000256" key="2">
    <source>
        <dbReference type="ARBA" id="ARBA00022679"/>
    </source>
</evidence>
<dbReference type="AlphaFoldDB" id="A0A3S4VSS8"/>
<dbReference type="PANTHER" id="PTHR12526">
    <property type="entry name" value="GLYCOSYLTRANSFERASE"/>
    <property type="match status" value="1"/>
</dbReference>
<evidence type="ECO:0000313" key="4">
    <source>
        <dbReference type="EMBL" id="VEI12926.1"/>
    </source>
</evidence>
<keyword evidence="5" id="KW-1185">Reference proteome</keyword>
<name>A0A3S4VSS8_9ACTO</name>
<dbReference type="Gene3D" id="3.40.50.2000">
    <property type="entry name" value="Glycogen Phosphorylase B"/>
    <property type="match status" value="2"/>
</dbReference>
<protein>
    <submittedName>
        <fullName evidence="4">PEP-CTERM/exosortase A-associated glycosyltransferase, Daro_2409 family</fullName>
    </submittedName>
</protein>
<dbReference type="Pfam" id="PF13579">
    <property type="entry name" value="Glyco_trans_4_4"/>
    <property type="match status" value="1"/>
</dbReference>
<organism evidence="4 5">
    <name type="scientific">Trueperella bialowiezensis</name>
    <dbReference type="NCBI Taxonomy" id="312285"/>
    <lineage>
        <taxon>Bacteria</taxon>
        <taxon>Bacillati</taxon>
        <taxon>Actinomycetota</taxon>
        <taxon>Actinomycetes</taxon>
        <taxon>Actinomycetales</taxon>
        <taxon>Actinomycetaceae</taxon>
        <taxon>Trueperella</taxon>
    </lineage>
</organism>
<dbReference type="KEGG" id="tbw:NCTC13354_00624"/>
<accession>A0A3S4VSS8</accession>
<dbReference type="InterPro" id="IPR028098">
    <property type="entry name" value="Glyco_trans_4-like_N"/>
</dbReference>
<dbReference type="Pfam" id="PF13692">
    <property type="entry name" value="Glyco_trans_1_4"/>
    <property type="match status" value="1"/>
</dbReference>
<dbReference type="OrthoDB" id="3657271at2"/>
<dbReference type="RefSeq" id="WP_126416093.1">
    <property type="nucleotide sequence ID" value="NZ_LR134476.1"/>
</dbReference>
<dbReference type="EMBL" id="LR134476">
    <property type="protein sequence ID" value="VEI12926.1"/>
    <property type="molecule type" value="Genomic_DNA"/>
</dbReference>
<dbReference type="SUPFAM" id="SSF53756">
    <property type="entry name" value="UDP-Glycosyltransferase/glycogen phosphorylase"/>
    <property type="match status" value="1"/>
</dbReference>
<feature type="domain" description="Glycosyltransferase subfamily 4-like N-terminal" evidence="3">
    <location>
        <begin position="20"/>
        <end position="181"/>
    </location>
</feature>
<gene>
    <name evidence="4" type="ORF">NCTC13354_00624</name>
</gene>
<dbReference type="CDD" id="cd03794">
    <property type="entry name" value="GT4_WbuB-like"/>
    <property type="match status" value="1"/>
</dbReference>
<reference evidence="4 5" key="1">
    <citation type="submission" date="2018-12" db="EMBL/GenBank/DDBJ databases">
        <authorList>
            <consortium name="Pathogen Informatics"/>
        </authorList>
    </citation>
    <scope>NUCLEOTIDE SEQUENCE [LARGE SCALE GENOMIC DNA]</scope>
    <source>
        <strain evidence="4 5">NCTC13354</strain>
    </source>
</reference>
<proteinExistence type="predicted"/>
<keyword evidence="2 4" id="KW-0808">Transferase</keyword>
<keyword evidence="1" id="KW-0328">Glycosyltransferase</keyword>
<dbReference type="GO" id="GO:0016757">
    <property type="term" value="F:glycosyltransferase activity"/>
    <property type="evidence" value="ECO:0007669"/>
    <property type="project" value="UniProtKB-KW"/>
</dbReference>
<evidence type="ECO:0000313" key="5">
    <source>
        <dbReference type="Proteomes" id="UP000269542"/>
    </source>
</evidence>